<accession>A0A9E8KPQ6</accession>
<dbReference type="InterPro" id="IPR025714">
    <property type="entry name" value="Methyltranfer_dom"/>
</dbReference>
<keyword evidence="3" id="KW-1185">Reference proteome</keyword>
<keyword evidence="2" id="KW-0489">Methyltransferase</keyword>
<keyword evidence="2" id="KW-0808">Transferase</keyword>
<reference evidence="2" key="1">
    <citation type="submission" date="2022-07" db="EMBL/GenBank/DDBJ databases">
        <title>Alkalimarinus sp. nov., isolated from gut of a Alitta virens.</title>
        <authorList>
            <person name="Yang A.I."/>
            <person name="Shin N.-R."/>
        </authorList>
    </citation>
    <scope>NUCLEOTIDE SEQUENCE</scope>
    <source>
        <strain evidence="2">FA028</strain>
    </source>
</reference>
<gene>
    <name evidence="2" type="ORF">NNL22_18435</name>
</gene>
<dbReference type="KEGG" id="asem:NNL22_18435"/>
<feature type="domain" description="Methyltransferase" evidence="1">
    <location>
        <begin position="115"/>
        <end position="225"/>
    </location>
</feature>
<name>A0A9E8KPQ6_9ALTE</name>
<evidence type="ECO:0000313" key="2">
    <source>
        <dbReference type="EMBL" id="UZW74974.1"/>
    </source>
</evidence>
<dbReference type="GO" id="GO:0008168">
    <property type="term" value="F:methyltransferase activity"/>
    <property type="evidence" value="ECO:0007669"/>
    <property type="project" value="UniProtKB-KW"/>
</dbReference>
<proteinExistence type="predicted"/>
<evidence type="ECO:0000313" key="3">
    <source>
        <dbReference type="Proteomes" id="UP001164472"/>
    </source>
</evidence>
<dbReference type="GO" id="GO:0032259">
    <property type="term" value="P:methylation"/>
    <property type="evidence" value="ECO:0007669"/>
    <property type="project" value="UniProtKB-KW"/>
</dbReference>
<organism evidence="2 3">
    <name type="scientific">Alkalimarinus sediminis</name>
    <dbReference type="NCBI Taxonomy" id="1632866"/>
    <lineage>
        <taxon>Bacteria</taxon>
        <taxon>Pseudomonadati</taxon>
        <taxon>Pseudomonadota</taxon>
        <taxon>Gammaproteobacteria</taxon>
        <taxon>Alteromonadales</taxon>
        <taxon>Alteromonadaceae</taxon>
        <taxon>Alkalimarinus</taxon>
    </lineage>
</organism>
<dbReference type="RefSeq" id="WP_251812364.1">
    <property type="nucleotide sequence ID" value="NZ_CP101527.1"/>
</dbReference>
<dbReference type="Pfam" id="PF13679">
    <property type="entry name" value="Methyltransf_32"/>
    <property type="match status" value="1"/>
</dbReference>
<dbReference type="AlphaFoldDB" id="A0A9E8KPQ6"/>
<dbReference type="Proteomes" id="UP001164472">
    <property type="component" value="Chromosome"/>
</dbReference>
<protein>
    <submittedName>
        <fullName evidence="2">SAM-dependent methyltransferase</fullName>
    </submittedName>
</protein>
<dbReference type="InterPro" id="IPR029063">
    <property type="entry name" value="SAM-dependent_MTases_sf"/>
</dbReference>
<evidence type="ECO:0000259" key="1">
    <source>
        <dbReference type="Pfam" id="PF13679"/>
    </source>
</evidence>
<dbReference type="GO" id="GO:0005737">
    <property type="term" value="C:cytoplasm"/>
    <property type="evidence" value="ECO:0007669"/>
    <property type="project" value="TreeGrafter"/>
</dbReference>
<dbReference type="PANTHER" id="PTHR13369:SF0">
    <property type="entry name" value="GLUTATHIONE S-TRANSFERASE C-TERMINAL DOMAIN-CONTAINING PROTEIN"/>
    <property type="match status" value="1"/>
</dbReference>
<dbReference type="PANTHER" id="PTHR13369">
    <property type="match status" value="1"/>
</dbReference>
<sequence length="399" mass="46140">MQNVFRQLNQILIDYADIWRVSPFSTPKPHWLAQYPKLQDWLLTLSGEDVDRLQGDDNLLCQQIAPYFPVAQEIYSLIQLPLSENKTSVERSYAWQRDVPGRKVEQIEAFAAATGEVTNPLIEWCSGKLHLGRYLAEQYKVPVIGLEINANLVEQANHLALRMNSDARVERCDVLSAEARHKLNDQQHAIALHACGGLHVSLLSACIDKRVKRITLSPCCYHRFNKSATYQPLSTTAKASKLQLDEEDLRSAVRQSNTAAERERIKRKQLQRWRLGFDLLQRDVRGVDEYLPVPSLSVKMLDLDFRHFCLHVAKVKQIILPGGVNFEHYEAKGDQRFFEYSRYELVRMTFRRALECWLVLDRVMYLEERGYSCKLVQFCPASLTPRNFLIDACRVNRFG</sequence>
<dbReference type="EMBL" id="CP101527">
    <property type="protein sequence ID" value="UZW74974.1"/>
    <property type="molecule type" value="Genomic_DNA"/>
</dbReference>
<dbReference type="SUPFAM" id="SSF53335">
    <property type="entry name" value="S-adenosyl-L-methionine-dependent methyltransferases"/>
    <property type="match status" value="1"/>
</dbReference>